<keyword evidence="2" id="KW-0012">Acyltransferase</keyword>
<evidence type="ECO:0000259" key="5">
    <source>
        <dbReference type="Pfam" id="PF12551"/>
    </source>
</evidence>
<organism evidence="6 7">
    <name type="scientific">Thauera phenylacetica B4P</name>
    <dbReference type="NCBI Taxonomy" id="1234382"/>
    <lineage>
        <taxon>Bacteria</taxon>
        <taxon>Pseudomonadati</taxon>
        <taxon>Pseudomonadota</taxon>
        <taxon>Betaproteobacteria</taxon>
        <taxon>Rhodocyclales</taxon>
        <taxon>Zoogloeaceae</taxon>
        <taxon>Thauera</taxon>
    </lineage>
</organism>
<dbReference type="InterPro" id="IPR029058">
    <property type="entry name" value="AB_hydrolase_fold"/>
</dbReference>
<evidence type="ECO:0000256" key="2">
    <source>
        <dbReference type="ARBA" id="ARBA00023315"/>
    </source>
</evidence>
<dbReference type="InterPro" id="IPR022211">
    <property type="entry name" value="PHBC_N"/>
</dbReference>
<feature type="region of interest" description="Disordered" evidence="3">
    <location>
        <begin position="1"/>
        <end position="88"/>
    </location>
</feature>
<dbReference type="PANTHER" id="PTHR36837">
    <property type="entry name" value="POLY(3-HYDROXYALKANOATE) POLYMERASE SUBUNIT PHAC"/>
    <property type="match status" value="1"/>
</dbReference>
<dbReference type="OrthoDB" id="7208816at2"/>
<protein>
    <submittedName>
        <fullName evidence="6">Poly-beta-hydroxybutyrate polymerase domain-containing protein</fullName>
    </submittedName>
</protein>
<gene>
    <name evidence="6" type="ORF">C667_18836</name>
</gene>
<dbReference type="AlphaFoldDB" id="N6YVA7"/>
<dbReference type="EMBL" id="AMXF01000214">
    <property type="protein sequence ID" value="ENO95470.1"/>
    <property type="molecule type" value="Genomic_DNA"/>
</dbReference>
<dbReference type="Pfam" id="PF12551">
    <property type="entry name" value="PHBC_N"/>
    <property type="match status" value="1"/>
</dbReference>
<evidence type="ECO:0000256" key="1">
    <source>
        <dbReference type="ARBA" id="ARBA00022679"/>
    </source>
</evidence>
<evidence type="ECO:0000256" key="3">
    <source>
        <dbReference type="SAM" id="MobiDB-lite"/>
    </source>
</evidence>
<accession>N6YVA7</accession>
<dbReference type="Proteomes" id="UP000013047">
    <property type="component" value="Unassembled WGS sequence"/>
</dbReference>
<comment type="caution">
    <text evidence="6">The sequence shown here is derived from an EMBL/GenBank/DDBJ whole genome shotgun (WGS) entry which is preliminary data.</text>
</comment>
<dbReference type="InterPro" id="IPR051321">
    <property type="entry name" value="PHA/PHB_synthase"/>
</dbReference>
<dbReference type="RefSeq" id="WP_004375187.1">
    <property type="nucleotide sequence ID" value="NZ_AMXF01000214.1"/>
</dbReference>
<evidence type="ECO:0000313" key="6">
    <source>
        <dbReference type="EMBL" id="ENO95470.1"/>
    </source>
</evidence>
<dbReference type="Gene3D" id="3.40.50.1820">
    <property type="entry name" value="alpha/beta hydrolase"/>
    <property type="match status" value="1"/>
</dbReference>
<dbReference type="InterPro" id="IPR010941">
    <property type="entry name" value="PhaC_N"/>
</dbReference>
<feature type="compositionally biased region" description="Low complexity" evidence="3">
    <location>
        <begin position="35"/>
        <end position="61"/>
    </location>
</feature>
<reference evidence="6 7" key="1">
    <citation type="submission" date="2012-09" db="EMBL/GenBank/DDBJ databases">
        <title>Draft Genome Sequences of 6 Strains from Genus Thauera.</title>
        <authorList>
            <person name="Liu B."/>
            <person name="Shapleigh J.P."/>
            <person name="Frostegard A.H."/>
        </authorList>
    </citation>
    <scope>NUCLEOTIDE SEQUENCE [LARGE SCALE GENOMIC DNA]</scope>
    <source>
        <strain evidence="6 7">B4P</strain>
    </source>
</reference>
<proteinExistence type="predicted"/>
<evidence type="ECO:0000259" key="4">
    <source>
        <dbReference type="Pfam" id="PF07167"/>
    </source>
</evidence>
<keyword evidence="7" id="KW-1185">Reference proteome</keyword>
<dbReference type="Pfam" id="PF07167">
    <property type="entry name" value="PhaC_N"/>
    <property type="match status" value="1"/>
</dbReference>
<dbReference type="SUPFAM" id="SSF53474">
    <property type="entry name" value="alpha/beta-Hydrolases"/>
    <property type="match status" value="1"/>
</dbReference>
<dbReference type="GO" id="GO:0042619">
    <property type="term" value="P:poly-hydroxybutyrate biosynthetic process"/>
    <property type="evidence" value="ECO:0007669"/>
    <property type="project" value="InterPro"/>
</dbReference>
<evidence type="ECO:0000313" key="7">
    <source>
        <dbReference type="Proteomes" id="UP000013047"/>
    </source>
</evidence>
<feature type="domain" description="Poly-beta-hydroxybutyrate polymerase N-terminal" evidence="4">
    <location>
        <begin position="165"/>
        <end position="334"/>
    </location>
</feature>
<dbReference type="PANTHER" id="PTHR36837:SF5">
    <property type="entry name" value="POLY-3-HYDROXYBUTYRATE SYNTHASE"/>
    <property type="match status" value="1"/>
</dbReference>
<sequence>MSPSAPKPPSRQAAPTRTRRQPVNEAATGTAGKPARGARAHASGASTPASSASSATPAQTPKPHARPTAHPARSFAEPFAPPPPRNPLDRRVHAAIARATASVSPIALLLATMDWAGHLALSPGKRMELADLGIEQTRRLLRYAQQLAVAPAGSAAHECIEPPAQDRRFKAPEWHAWPFNLMHQSFLLGQEWWDAATHGVAGVSRHHEQVVAFAARQLLDLFSPGNFLPTNPVVLRQTQASGGMNLVRGAIHAVEDFERLVGGAPPAGTEDFVVGRDVAVTPGKVVLRNRLVELIQYAPATAEVHAEPVLIVPAWIMKYYILDLSPHNSLVRYLVERGHTVFCISWKNPGTEERTLDMDDYLQLGFFAALDAINAILPGQKVHATGYCLGGTLLAIAAAAMDRDGDTRLGSMTLFTAQTDFTEPGELALFIDESEVSLLEAQMEETGFLTAGQMAGAFQILRSNDLLWSRIVGEYLMGERAPMNDLMAWNADATRMPARMHSQYLRRLFLNDDLSEGRYPVGGKPVALSDIELPVFCVATLTDHVAPWRSVYKLHYLVPTEITFVLTSGGHNAGIVSEPGRPRRSFRLRTRPAGGNYVPPEDWLEHTPEHEGSWWPAWIDWLAARSGARVAPPAIGAADYPALDDAPGRYVHEK</sequence>
<dbReference type="GO" id="GO:0016746">
    <property type="term" value="F:acyltransferase activity"/>
    <property type="evidence" value="ECO:0007669"/>
    <property type="project" value="UniProtKB-KW"/>
</dbReference>
<keyword evidence="1" id="KW-0808">Transferase</keyword>
<name>N6YVA7_9RHOO</name>
<feature type="domain" description="Poly-beta-hydroxybutyrate polymerase N-terminal" evidence="5">
    <location>
        <begin position="84"/>
        <end position="125"/>
    </location>
</feature>